<dbReference type="Proteomes" id="UP000014975">
    <property type="component" value="Unassembled WGS sequence"/>
</dbReference>
<dbReference type="RefSeq" id="WP_020888262.1">
    <property type="nucleotide sequence ID" value="NZ_ATHI01000032.1"/>
</dbReference>
<proteinExistence type="predicted"/>
<organism evidence="1 2">
    <name type="scientific">Alkalidesulfovibrio alkalitolerans DSM 16529</name>
    <dbReference type="NCBI Taxonomy" id="1121439"/>
    <lineage>
        <taxon>Bacteria</taxon>
        <taxon>Pseudomonadati</taxon>
        <taxon>Thermodesulfobacteriota</taxon>
        <taxon>Desulfovibrionia</taxon>
        <taxon>Desulfovibrionales</taxon>
        <taxon>Desulfovibrionaceae</taxon>
        <taxon>Alkalidesulfovibrio</taxon>
    </lineage>
</organism>
<name>S7T1J9_9BACT</name>
<dbReference type="AlphaFoldDB" id="S7T1J9"/>
<comment type="caution">
    <text evidence="1">The sequence shown here is derived from an EMBL/GenBank/DDBJ whole genome shotgun (WGS) entry which is preliminary data.</text>
</comment>
<dbReference type="eggNOG" id="ENOG502Z7QH">
    <property type="taxonomic scope" value="Bacteria"/>
</dbReference>
<reference evidence="1 2" key="1">
    <citation type="journal article" date="2013" name="Genome Announc.">
        <title>Draft genome sequences for three mercury-methylating, sulfate-reducing bacteria.</title>
        <authorList>
            <person name="Brown S.D."/>
            <person name="Hurt R.A.Jr."/>
            <person name="Gilmour C.C."/>
            <person name="Elias D.A."/>
        </authorList>
    </citation>
    <scope>NUCLEOTIDE SEQUENCE [LARGE SCALE GENOMIC DNA]</scope>
    <source>
        <strain evidence="1 2">DSM 16529</strain>
    </source>
</reference>
<evidence type="ECO:0000313" key="2">
    <source>
        <dbReference type="Proteomes" id="UP000014975"/>
    </source>
</evidence>
<gene>
    <name evidence="1" type="ORF">dsat_1566</name>
</gene>
<keyword evidence="2" id="KW-1185">Reference proteome</keyword>
<sequence length="583" mass="68356">MTFDWTEAFSKLPHLRWTAAEEVESSRRLDTLDKLKDYLDWVHIKQCILKPFAELPDYPLVEARSLLPSFEPELFEHKELPGFLLVAFDRPVVPFEEVFQFDRLYNIMDAGDGSQALSCPLENNVVEQNIHTVRSRLPKKFQEDFLKRFGSKDITYLENYAPLLRYLLEMDRAHVISKDAYGEFHLSGIYASLPADLDSEIKRFGLRTGKFAPGDNARYERNRLFVYQFLMELYGFSIVSERRTAAALFSRRLFRMGERFLVRVMGQSDRTITTLSSHPQAKTYPRVEKVALVRVDEDQKEAIEQLEKGGFFVDRKRNAVLLRAVYRQHKFNPKNVRQDRALSTTRQEVIHPLTGEIRTDINILKDSYNMILRLNDIVRGEYLGAVTYKRREVLFNTETHEKRLKFLFTWLTKHQRRIIGYSDEFYAKVIKVLDSYLLAPDNFETFSAMHDLYQEVWSRYSYIQQARKVKLLEDLAERRGKSGQARSYLDQLRGINEILGDLKFEIVNYFDELVIGVLAIGERVASDSYLRRTYVEPPEDSLTPYGKDIRRQYRRLVGQLDEFAGIRKARQERSPLPQLSAVL</sequence>
<dbReference type="OrthoDB" id="5464418at2"/>
<evidence type="ECO:0000313" key="1">
    <source>
        <dbReference type="EMBL" id="EPR30426.1"/>
    </source>
</evidence>
<protein>
    <submittedName>
        <fullName evidence="1">Uncharacterized protein</fullName>
    </submittedName>
</protein>
<dbReference type="PATRIC" id="fig|1121439.3.peg.2953"/>
<dbReference type="EMBL" id="ATHI01000032">
    <property type="protein sequence ID" value="EPR30426.1"/>
    <property type="molecule type" value="Genomic_DNA"/>
</dbReference>
<dbReference type="STRING" id="1121439.dsat_1566"/>
<accession>S7T1J9</accession>